<dbReference type="Gene3D" id="1.20.1250.20">
    <property type="entry name" value="MFS general substrate transporter like domains"/>
    <property type="match status" value="1"/>
</dbReference>
<feature type="transmembrane region" description="Helical" evidence="7">
    <location>
        <begin position="142"/>
        <end position="163"/>
    </location>
</feature>
<keyword evidence="4 7" id="KW-0812">Transmembrane</keyword>
<evidence type="ECO:0000256" key="6">
    <source>
        <dbReference type="ARBA" id="ARBA00023136"/>
    </source>
</evidence>
<evidence type="ECO:0000313" key="9">
    <source>
        <dbReference type="EMBL" id="TDP42451.1"/>
    </source>
</evidence>
<reference evidence="9 10" key="1">
    <citation type="submission" date="2019-03" db="EMBL/GenBank/DDBJ databases">
        <title>Genomic Encyclopedia of Type Strains, Phase IV (KMG-IV): sequencing the most valuable type-strain genomes for metagenomic binning, comparative biology and taxonomic classification.</title>
        <authorList>
            <person name="Goeker M."/>
        </authorList>
    </citation>
    <scope>NUCLEOTIDE SEQUENCE [LARGE SCALE GENOMIC DNA]</scope>
    <source>
        <strain evidence="9 10">DSM 44496</strain>
    </source>
</reference>
<dbReference type="PROSITE" id="PS50850">
    <property type="entry name" value="MFS"/>
    <property type="match status" value="1"/>
</dbReference>
<keyword evidence="2" id="KW-0813">Transport</keyword>
<evidence type="ECO:0000256" key="2">
    <source>
        <dbReference type="ARBA" id="ARBA00022448"/>
    </source>
</evidence>
<feature type="transmembrane region" description="Helical" evidence="7">
    <location>
        <begin position="441"/>
        <end position="460"/>
    </location>
</feature>
<proteinExistence type="predicted"/>
<dbReference type="InterPro" id="IPR036259">
    <property type="entry name" value="MFS_trans_sf"/>
</dbReference>
<dbReference type="AlphaFoldDB" id="A0A4R6PU73"/>
<dbReference type="Gene3D" id="1.20.1720.10">
    <property type="entry name" value="Multidrug resistance protein D"/>
    <property type="match status" value="1"/>
</dbReference>
<evidence type="ECO:0000256" key="3">
    <source>
        <dbReference type="ARBA" id="ARBA00022475"/>
    </source>
</evidence>
<dbReference type="NCBIfam" id="TIGR00711">
    <property type="entry name" value="efflux_EmrB"/>
    <property type="match status" value="1"/>
</dbReference>
<feature type="transmembrane region" description="Helical" evidence="7">
    <location>
        <begin position="301"/>
        <end position="322"/>
    </location>
</feature>
<dbReference type="PANTHER" id="PTHR42718:SF42">
    <property type="entry name" value="EXPORT PROTEIN"/>
    <property type="match status" value="1"/>
</dbReference>
<feature type="transmembrane region" description="Helical" evidence="7">
    <location>
        <begin position="409"/>
        <end position="429"/>
    </location>
</feature>
<feature type="transmembrane region" description="Helical" evidence="7">
    <location>
        <begin position="18"/>
        <end position="40"/>
    </location>
</feature>
<feature type="transmembrane region" description="Helical" evidence="7">
    <location>
        <begin position="109"/>
        <end position="130"/>
    </location>
</feature>
<keyword evidence="10" id="KW-1185">Reference proteome</keyword>
<dbReference type="CDD" id="cd17321">
    <property type="entry name" value="MFS_MMR_MDR_like"/>
    <property type="match status" value="1"/>
</dbReference>
<gene>
    <name evidence="9" type="ORF">DFR75_1011562</name>
</gene>
<name>A0A4R6PU73_NOCIG</name>
<feature type="transmembrane region" description="Helical" evidence="7">
    <location>
        <begin position="84"/>
        <end position="103"/>
    </location>
</feature>
<evidence type="ECO:0000256" key="4">
    <source>
        <dbReference type="ARBA" id="ARBA00022692"/>
    </source>
</evidence>
<dbReference type="EMBL" id="SNXK01000001">
    <property type="protein sequence ID" value="TDP42451.1"/>
    <property type="molecule type" value="Genomic_DNA"/>
</dbReference>
<keyword evidence="3" id="KW-1003">Cell membrane</keyword>
<dbReference type="GO" id="GO:0005886">
    <property type="term" value="C:plasma membrane"/>
    <property type="evidence" value="ECO:0007669"/>
    <property type="project" value="UniProtKB-SubCell"/>
</dbReference>
<feature type="domain" description="Major facilitator superfamily (MFS) profile" evidence="8">
    <location>
        <begin position="18"/>
        <end position="464"/>
    </location>
</feature>
<comment type="caution">
    <text evidence="9">The sequence shown here is derived from an EMBL/GenBank/DDBJ whole genome shotgun (WGS) entry which is preliminary data.</text>
</comment>
<sequence>MGKAPELLRLGQPAGRRLLAATVLGSGMGFLDGTIVNVALPRIGAELHADLAALQWVINGYTLALASLILVGGALGDRFGRKRMFAWGVVAFAVTSALCALAPTIETLIAARLLQGVAAALLTPGSLALVESSFVHHDRMRAIGAWTGMLGVATAAGPVLGGWLVGLSWRWAFAINLPLAVLTLLLLRGAPESRDERADGKHFDLPGIVLAPVALAGVTWALTAWPGTGPTPATVGAAATGVVAAVAFVVVERRARYPMVPPEMFADRVFSLINVVTLLVYAALSGSMVFLALFLQIGAGWSPLAAGAASVPISVLMFLLAARFGAVATRFGPRGPMVIGALVLAGGLALLAGAPRDPGFVTDILPGMLAMGLGLSMLVAPLTGTVLAAAPAGRAGVASGINNAVSRTAGLLAVAALPLLVGLSGHAYADADAVTAAYRGALWWCVGLVLAGAVVTAVGLSGRRAAG</sequence>
<keyword evidence="6 7" id="KW-0472">Membrane</keyword>
<dbReference type="PANTHER" id="PTHR42718">
    <property type="entry name" value="MAJOR FACILITATOR SUPERFAMILY MULTIDRUG TRANSPORTER MFSC"/>
    <property type="match status" value="1"/>
</dbReference>
<organism evidence="9 10">
    <name type="scientific">Nocardia ignorata</name>
    <dbReference type="NCBI Taxonomy" id="145285"/>
    <lineage>
        <taxon>Bacteria</taxon>
        <taxon>Bacillati</taxon>
        <taxon>Actinomycetota</taxon>
        <taxon>Actinomycetes</taxon>
        <taxon>Mycobacteriales</taxon>
        <taxon>Nocardiaceae</taxon>
        <taxon>Nocardia</taxon>
    </lineage>
</organism>
<feature type="transmembrane region" description="Helical" evidence="7">
    <location>
        <begin position="364"/>
        <end position="388"/>
    </location>
</feature>
<keyword evidence="5 7" id="KW-1133">Transmembrane helix</keyword>
<feature type="transmembrane region" description="Helical" evidence="7">
    <location>
        <begin position="272"/>
        <end position="295"/>
    </location>
</feature>
<dbReference type="InterPro" id="IPR004638">
    <property type="entry name" value="EmrB-like"/>
</dbReference>
<evidence type="ECO:0000259" key="8">
    <source>
        <dbReference type="PROSITE" id="PS50850"/>
    </source>
</evidence>
<dbReference type="SUPFAM" id="SSF103473">
    <property type="entry name" value="MFS general substrate transporter"/>
    <property type="match status" value="1"/>
</dbReference>
<evidence type="ECO:0000256" key="7">
    <source>
        <dbReference type="SAM" id="Phobius"/>
    </source>
</evidence>
<protein>
    <submittedName>
        <fullName evidence="9">EmrB/QacA subfamily drug resistance transporter</fullName>
    </submittedName>
</protein>
<feature type="transmembrane region" description="Helical" evidence="7">
    <location>
        <begin position="52"/>
        <end position="72"/>
    </location>
</feature>
<dbReference type="RefSeq" id="WP_067485608.1">
    <property type="nucleotide sequence ID" value="NZ_SNXK01000001.1"/>
</dbReference>
<feature type="transmembrane region" description="Helical" evidence="7">
    <location>
        <begin position="334"/>
        <end position="352"/>
    </location>
</feature>
<evidence type="ECO:0000313" key="10">
    <source>
        <dbReference type="Proteomes" id="UP000295087"/>
    </source>
</evidence>
<feature type="transmembrane region" description="Helical" evidence="7">
    <location>
        <begin position="233"/>
        <end position="251"/>
    </location>
</feature>
<feature type="transmembrane region" description="Helical" evidence="7">
    <location>
        <begin position="169"/>
        <end position="187"/>
    </location>
</feature>
<dbReference type="Pfam" id="PF07690">
    <property type="entry name" value="MFS_1"/>
    <property type="match status" value="1"/>
</dbReference>
<evidence type="ECO:0000256" key="5">
    <source>
        <dbReference type="ARBA" id="ARBA00022989"/>
    </source>
</evidence>
<dbReference type="GO" id="GO:0022857">
    <property type="term" value="F:transmembrane transporter activity"/>
    <property type="evidence" value="ECO:0007669"/>
    <property type="project" value="InterPro"/>
</dbReference>
<dbReference type="InterPro" id="IPR011701">
    <property type="entry name" value="MFS"/>
</dbReference>
<feature type="transmembrane region" description="Helical" evidence="7">
    <location>
        <begin position="208"/>
        <end position="227"/>
    </location>
</feature>
<evidence type="ECO:0000256" key="1">
    <source>
        <dbReference type="ARBA" id="ARBA00004651"/>
    </source>
</evidence>
<comment type="subcellular location">
    <subcellularLocation>
        <location evidence="1">Cell membrane</location>
        <topology evidence="1">Multi-pass membrane protein</topology>
    </subcellularLocation>
</comment>
<accession>A0A4R6PU73</accession>
<dbReference type="Proteomes" id="UP000295087">
    <property type="component" value="Unassembled WGS sequence"/>
</dbReference>
<dbReference type="InterPro" id="IPR020846">
    <property type="entry name" value="MFS_dom"/>
</dbReference>